<evidence type="ECO:0000256" key="1">
    <source>
        <dbReference type="SAM" id="MobiDB-lite"/>
    </source>
</evidence>
<keyword evidence="3" id="KW-1185">Reference proteome</keyword>
<organism evidence="2 3">
    <name type="scientific">Paralvinella palmiformis</name>
    <dbReference type="NCBI Taxonomy" id="53620"/>
    <lineage>
        <taxon>Eukaryota</taxon>
        <taxon>Metazoa</taxon>
        <taxon>Spiralia</taxon>
        <taxon>Lophotrochozoa</taxon>
        <taxon>Annelida</taxon>
        <taxon>Polychaeta</taxon>
        <taxon>Sedentaria</taxon>
        <taxon>Canalipalpata</taxon>
        <taxon>Terebellida</taxon>
        <taxon>Terebelliformia</taxon>
        <taxon>Alvinellidae</taxon>
        <taxon>Paralvinella</taxon>
    </lineage>
</organism>
<evidence type="ECO:0000313" key="3">
    <source>
        <dbReference type="Proteomes" id="UP001208570"/>
    </source>
</evidence>
<accession>A0AAD9J0B6</accession>
<evidence type="ECO:0000313" key="2">
    <source>
        <dbReference type="EMBL" id="KAK2144224.1"/>
    </source>
</evidence>
<dbReference type="AlphaFoldDB" id="A0AAD9J0B6"/>
<name>A0AAD9J0B6_9ANNE</name>
<proteinExistence type="predicted"/>
<reference evidence="2" key="1">
    <citation type="journal article" date="2023" name="Mol. Biol. Evol.">
        <title>Third-Generation Sequencing Reveals the Adaptive Role of the Epigenome in Three Deep-Sea Polychaetes.</title>
        <authorList>
            <person name="Perez M."/>
            <person name="Aroh O."/>
            <person name="Sun Y."/>
            <person name="Lan Y."/>
            <person name="Juniper S.K."/>
            <person name="Young C.R."/>
            <person name="Angers B."/>
            <person name="Qian P.Y."/>
        </authorList>
    </citation>
    <scope>NUCLEOTIDE SEQUENCE</scope>
    <source>
        <strain evidence="2">P08H-3</strain>
    </source>
</reference>
<dbReference type="Proteomes" id="UP001208570">
    <property type="component" value="Unassembled WGS sequence"/>
</dbReference>
<sequence>MALTTQEGIVSSQVYKDAGCGSSRSPWVISGLPGQRIKLAIIDFGSEIVKLENKTGPYSRYGYIQDGREKIEFHADVERERFLYESKTNKLEIELENADNTPGFLIKFQIMNELTPIRIWERPLPDLPDKPLASDTTETYPGTKRGRTPGDGDEAVGVCGLKEGGTLQSHESTNICT</sequence>
<feature type="region of interest" description="Disordered" evidence="1">
    <location>
        <begin position="126"/>
        <end position="152"/>
    </location>
</feature>
<gene>
    <name evidence="2" type="ORF">LSH36_776g02042</name>
</gene>
<dbReference type="EMBL" id="JAODUP010000776">
    <property type="protein sequence ID" value="KAK2144224.1"/>
    <property type="molecule type" value="Genomic_DNA"/>
</dbReference>
<protein>
    <submittedName>
        <fullName evidence="2">Uncharacterized protein</fullName>
    </submittedName>
</protein>
<comment type="caution">
    <text evidence="2">The sequence shown here is derived from an EMBL/GenBank/DDBJ whole genome shotgun (WGS) entry which is preliminary data.</text>
</comment>